<comment type="caution">
    <text evidence="2">The sequence shown here is derived from an EMBL/GenBank/DDBJ whole genome shotgun (WGS) entry which is preliminary data.</text>
</comment>
<keyword evidence="1" id="KW-1133">Transmembrane helix</keyword>
<keyword evidence="1" id="KW-0812">Transmembrane</keyword>
<feature type="transmembrane region" description="Helical" evidence="1">
    <location>
        <begin position="64"/>
        <end position="85"/>
    </location>
</feature>
<keyword evidence="3" id="KW-1185">Reference proteome</keyword>
<accession>A0A1T2XJN4</accession>
<dbReference type="EMBL" id="MSZX01000002">
    <property type="protein sequence ID" value="OPA80101.1"/>
    <property type="molecule type" value="Genomic_DNA"/>
</dbReference>
<protein>
    <recommendedName>
        <fullName evidence="4">DUF5668 domain-containing protein</fullName>
    </recommendedName>
</protein>
<organism evidence="2 3">
    <name type="scientific">Paenibacillus selenitireducens</name>
    <dbReference type="NCBI Taxonomy" id="1324314"/>
    <lineage>
        <taxon>Bacteria</taxon>
        <taxon>Bacillati</taxon>
        <taxon>Bacillota</taxon>
        <taxon>Bacilli</taxon>
        <taxon>Bacillales</taxon>
        <taxon>Paenibacillaceae</taxon>
        <taxon>Paenibacillus</taxon>
    </lineage>
</organism>
<feature type="transmembrane region" description="Helical" evidence="1">
    <location>
        <begin position="97"/>
        <end position="116"/>
    </location>
</feature>
<evidence type="ECO:0000313" key="3">
    <source>
        <dbReference type="Proteomes" id="UP000190188"/>
    </source>
</evidence>
<feature type="transmembrane region" description="Helical" evidence="1">
    <location>
        <begin position="32"/>
        <end position="52"/>
    </location>
</feature>
<keyword evidence="1" id="KW-0472">Membrane</keyword>
<sequence>MEVNIQQPINAIEEERLQQRPRQEETMPIRRFRVGSLSMGIALIGAGLGVLLQTWFDAETADILWLWWPVIFILLGCEILAYVLFARNRQVRLQYDVLSILIVGVLGMICLGATVLSTTGLLQEVRHAVGSTEQSASLPDLNMKLDPQVKKVIVQSNRTSGIHLDTTPDKEIHVFGTYRSDRIDEQQSYLANAVHVKPVGDVLYILVDEPPMKVMFGNRAEINLTVVVPTGIESEIRSNYPN</sequence>
<evidence type="ECO:0000313" key="2">
    <source>
        <dbReference type="EMBL" id="OPA80101.1"/>
    </source>
</evidence>
<dbReference type="AlphaFoldDB" id="A0A1T2XJN4"/>
<name>A0A1T2XJN4_9BACL</name>
<gene>
    <name evidence="2" type="ORF">BVG16_04950</name>
</gene>
<dbReference type="STRING" id="1324314.BVG16_04950"/>
<reference evidence="2 3" key="1">
    <citation type="submission" date="2017-01" db="EMBL/GenBank/DDBJ databases">
        <title>Genome analysis of Paenibacillus selenitrireducens ES3-24.</title>
        <authorList>
            <person name="Xu D."/>
            <person name="Yao R."/>
            <person name="Zheng S."/>
        </authorList>
    </citation>
    <scope>NUCLEOTIDE SEQUENCE [LARGE SCALE GENOMIC DNA]</scope>
    <source>
        <strain evidence="2 3">ES3-24</strain>
    </source>
</reference>
<dbReference type="OrthoDB" id="1707123at2"/>
<dbReference type="Proteomes" id="UP000190188">
    <property type="component" value="Unassembled WGS sequence"/>
</dbReference>
<evidence type="ECO:0000256" key="1">
    <source>
        <dbReference type="SAM" id="Phobius"/>
    </source>
</evidence>
<dbReference type="RefSeq" id="WP_078497446.1">
    <property type="nucleotide sequence ID" value="NZ_MSZX01000002.1"/>
</dbReference>
<evidence type="ECO:0008006" key="4">
    <source>
        <dbReference type="Google" id="ProtNLM"/>
    </source>
</evidence>
<proteinExistence type="predicted"/>